<feature type="domain" description="Globin" evidence="7">
    <location>
        <begin position="56"/>
        <end position="202"/>
    </location>
</feature>
<dbReference type="GO" id="GO:0020037">
    <property type="term" value="F:heme binding"/>
    <property type="evidence" value="ECO:0007669"/>
    <property type="project" value="InterPro"/>
</dbReference>
<evidence type="ECO:0000256" key="1">
    <source>
        <dbReference type="ARBA" id="ARBA00022448"/>
    </source>
</evidence>
<accession>A0A6P7SXZ1</accession>
<dbReference type="InterPro" id="IPR012292">
    <property type="entry name" value="Globin/Proto"/>
</dbReference>
<keyword evidence="2 6" id="KW-0349">Heme</keyword>
<dbReference type="Gene3D" id="1.10.490.10">
    <property type="entry name" value="Globins"/>
    <property type="match status" value="1"/>
</dbReference>
<dbReference type="PANTHER" id="PTHR46458:SF1">
    <property type="entry name" value="GEO09476P1"/>
    <property type="match status" value="1"/>
</dbReference>
<evidence type="ECO:0000256" key="2">
    <source>
        <dbReference type="ARBA" id="ARBA00022617"/>
    </source>
</evidence>
<protein>
    <submittedName>
        <fullName evidence="9">Cytoglobin-1</fullName>
    </submittedName>
</protein>
<organism evidence="8 9">
    <name type="scientific">Octopus sinensis</name>
    <name type="common">East Asian common octopus</name>
    <dbReference type="NCBI Taxonomy" id="2607531"/>
    <lineage>
        <taxon>Eukaryota</taxon>
        <taxon>Metazoa</taxon>
        <taxon>Spiralia</taxon>
        <taxon>Lophotrochozoa</taxon>
        <taxon>Mollusca</taxon>
        <taxon>Cephalopoda</taxon>
        <taxon>Coleoidea</taxon>
        <taxon>Octopodiformes</taxon>
        <taxon>Octopoda</taxon>
        <taxon>Incirrata</taxon>
        <taxon>Octopodidae</taxon>
        <taxon>Octopus</taxon>
    </lineage>
</organism>
<dbReference type="GO" id="GO:0019825">
    <property type="term" value="F:oxygen binding"/>
    <property type="evidence" value="ECO:0007669"/>
    <property type="project" value="InterPro"/>
</dbReference>
<gene>
    <name evidence="9" type="primary">LOC115217643</name>
</gene>
<keyword evidence="1 6" id="KW-0813">Transport</keyword>
<keyword evidence="3 6" id="KW-0561">Oxygen transport</keyword>
<dbReference type="SUPFAM" id="SSF46458">
    <property type="entry name" value="Globin-like"/>
    <property type="match status" value="1"/>
</dbReference>
<evidence type="ECO:0000313" key="9">
    <source>
        <dbReference type="RefSeq" id="XP_029643254.1"/>
    </source>
</evidence>
<keyword evidence="4" id="KW-0479">Metal-binding</keyword>
<dbReference type="KEGG" id="osn:115217643"/>
<dbReference type="InterPro" id="IPR044399">
    <property type="entry name" value="Mb-like_M"/>
</dbReference>
<name>A0A6P7SXZ1_9MOLL</name>
<dbReference type="InterPro" id="IPR050532">
    <property type="entry name" value="Globin-like_OT"/>
</dbReference>
<dbReference type="AlphaFoldDB" id="A0A6P7SXZ1"/>
<dbReference type="InterPro" id="IPR009050">
    <property type="entry name" value="Globin-like_sf"/>
</dbReference>
<dbReference type="RefSeq" id="XP_029643254.1">
    <property type="nucleotide sequence ID" value="XM_029787394.2"/>
</dbReference>
<sequence>MENFTTCKHHQEPTLSCNCCDPEDCQLAQAYMINSDVYETEVTAMLQKQNGQADKVFTFLHVDCEFISTARIMLSPGEAFSFFESDQELKTFFPKIIQISEKNELEWDVDNDMLQRHGITVMRGLEAAVESLDDSQFLNNVLFRIGQAHVYKNIKPHMLKRLWPSLNRSFKEVLKDRYNKDMAEAWRLTYQYICSQMKNGMKNSSSQ</sequence>
<dbReference type="PANTHER" id="PTHR46458">
    <property type="entry name" value="BLR2807 PROTEIN"/>
    <property type="match status" value="1"/>
</dbReference>
<evidence type="ECO:0000256" key="3">
    <source>
        <dbReference type="ARBA" id="ARBA00022621"/>
    </source>
</evidence>
<reference evidence="9" key="1">
    <citation type="submission" date="2025-08" db="UniProtKB">
        <authorList>
            <consortium name="RefSeq"/>
        </authorList>
    </citation>
    <scope>IDENTIFICATION</scope>
</reference>
<evidence type="ECO:0000256" key="4">
    <source>
        <dbReference type="ARBA" id="ARBA00022723"/>
    </source>
</evidence>
<dbReference type="Pfam" id="PF00042">
    <property type="entry name" value="Globin"/>
    <property type="match status" value="1"/>
</dbReference>
<comment type="similarity">
    <text evidence="6">Belongs to the globin family.</text>
</comment>
<dbReference type="GO" id="GO:0005344">
    <property type="term" value="F:oxygen carrier activity"/>
    <property type="evidence" value="ECO:0007669"/>
    <property type="project" value="UniProtKB-KW"/>
</dbReference>
<dbReference type="InterPro" id="IPR000971">
    <property type="entry name" value="Globin"/>
</dbReference>
<keyword evidence="8" id="KW-1185">Reference proteome</keyword>
<proteinExistence type="inferred from homology"/>
<evidence type="ECO:0000256" key="5">
    <source>
        <dbReference type="ARBA" id="ARBA00023004"/>
    </source>
</evidence>
<dbReference type="Proteomes" id="UP000515154">
    <property type="component" value="Linkage group LG11"/>
</dbReference>
<dbReference type="SMR" id="A0A6P7SXZ1"/>
<dbReference type="PROSITE" id="PS01033">
    <property type="entry name" value="GLOBIN"/>
    <property type="match status" value="1"/>
</dbReference>
<dbReference type="CDD" id="cd01040">
    <property type="entry name" value="Mb-like"/>
    <property type="match status" value="1"/>
</dbReference>
<evidence type="ECO:0000313" key="8">
    <source>
        <dbReference type="Proteomes" id="UP000515154"/>
    </source>
</evidence>
<evidence type="ECO:0000259" key="7">
    <source>
        <dbReference type="PROSITE" id="PS01033"/>
    </source>
</evidence>
<dbReference type="GO" id="GO:0046872">
    <property type="term" value="F:metal ion binding"/>
    <property type="evidence" value="ECO:0007669"/>
    <property type="project" value="UniProtKB-KW"/>
</dbReference>
<evidence type="ECO:0000256" key="6">
    <source>
        <dbReference type="RuleBase" id="RU000356"/>
    </source>
</evidence>
<keyword evidence="5" id="KW-0408">Iron</keyword>